<dbReference type="InterPro" id="IPR053781">
    <property type="entry name" value="F-box_AtFBL13-like"/>
</dbReference>
<sequence length="639" mass="71344">MDGLWKIYTSRASLVVGNQDSMTITMESTMMGGEKRDLLSELPDGILGHILSFLPSEEAGRAAVLSRRWRDVFAIVHTISFEQPEGERELTQLDDDEFYEAHDMTSPNADFTHQVAAALLSRRRSAGRVDVPLRRLRVSMFRYADWDSVMVDNCLNYALRSATGDEFHLDLRLCGVSTCRRDNGDGYYDTQEEEDDSSCDEVDDIDGTDIVGSNGNGHTENYNVVHGGWGSGVEDGMDGTNVVGDNANEYNDDDSYDEDDDSDGTDMVGGDGNEHMENDNIAHGGWGWGVEEGIDGMNMVGGNANEHSENESDGSDGPDGLGLGWGIYHVPRIVFRFVALRTLCLQIFSFDDDAHIDLPYLSKTFEPWTGIQRLISGCPRLTDLTLEECWTIKEVSITDVKLSRFALRCCHSVVRVTVDASEIKVFEYRGMVPKADSQLSLVGSHRIICCDIDFCGKEPCRKEELLSLRKFLMAFVGSQRLHLSSARLGCHIESNSFSGFPNFYNLRHLELKGCLLDDLIVDAVTKVLEQTPNLEALSLYMSPKIISGNGHELEYDTNLVPNIPNVSAACLQYRLRQINLVHYQGSVAQRIVAKWLLQNAAVLNKLCVVFPKGPLYLQEMLIMETRGWSMNQSVNMLFI</sequence>
<feature type="compositionally biased region" description="Acidic residues" evidence="1">
    <location>
        <begin position="250"/>
        <end position="264"/>
    </location>
</feature>
<reference evidence="4" key="1">
    <citation type="submission" date="2024-06" db="EMBL/GenBank/DDBJ databases">
        <authorList>
            <person name="Ryan C."/>
        </authorList>
    </citation>
    <scope>NUCLEOTIDE SEQUENCE [LARGE SCALE GENOMIC DNA]</scope>
</reference>
<dbReference type="InterPro" id="IPR036047">
    <property type="entry name" value="F-box-like_dom_sf"/>
</dbReference>
<dbReference type="Gene3D" id="3.80.10.10">
    <property type="entry name" value="Ribonuclease Inhibitor"/>
    <property type="match status" value="1"/>
</dbReference>
<dbReference type="InterPro" id="IPR050232">
    <property type="entry name" value="FBL13/AtMIF1-like"/>
</dbReference>
<dbReference type="AlphaFoldDB" id="A0ABC9D7L5"/>
<dbReference type="CDD" id="cd22160">
    <property type="entry name" value="F-box_AtFBL13-like"/>
    <property type="match status" value="1"/>
</dbReference>
<dbReference type="InterPro" id="IPR032675">
    <property type="entry name" value="LRR_dom_sf"/>
</dbReference>
<dbReference type="SUPFAM" id="SSF81383">
    <property type="entry name" value="F-box domain"/>
    <property type="match status" value="1"/>
</dbReference>
<accession>A0ABC9D7L5</accession>
<reference evidence="3 4" key="2">
    <citation type="submission" date="2024-10" db="EMBL/GenBank/DDBJ databases">
        <authorList>
            <person name="Ryan C."/>
        </authorList>
    </citation>
    <scope>NUCLEOTIDE SEQUENCE [LARGE SCALE GENOMIC DNA]</scope>
</reference>
<gene>
    <name evidence="3" type="ORF">URODEC1_LOCUS82590</name>
</gene>
<dbReference type="InterPro" id="IPR001810">
    <property type="entry name" value="F-box_dom"/>
</dbReference>
<name>A0ABC9D7L5_9POAL</name>
<evidence type="ECO:0000256" key="1">
    <source>
        <dbReference type="SAM" id="MobiDB-lite"/>
    </source>
</evidence>
<keyword evidence="4" id="KW-1185">Reference proteome</keyword>
<feature type="compositionally biased region" description="Acidic residues" evidence="1">
    <location>
        <begin position="190"/>
        <end position="207"/>
    </location>
</feature>
<dbReference type="Proteomes" id="UP001497457">
    <property type="component" value="Chromosome 31b"/>
</dbReference>
<dbReference type="SUPFAM" id="SSF52047">
    <property type="entry name" value="RNI-like"/>
    <property type="match status" value="1"/>
</dbReference>
<dbReference type="PANTHER" id="PTHR31900">
    <property type="entry name" value="F-BOX/RNI SUPERFAMILY PROTEIN-RELATED"/>
    <property type="match status" value="1"/>
</dbReference>
<protein>
    <recommendedName>
        <fullName evidence="2">F-box domain-containing protein</fullName>
    </recommendedName>
</protein>
<proteinExistence type="predicted"/>
<dbReference type="Pfam" id="PF00646">
    <property type="entry name" value="F-box"/>
    <property type="match status" value="1"/>
</dbReference>
<dbReference type="Gene3D" id="1.20.1280.50">
    <property type="match status" value="1"/>
</dbReference>
<dbReference type="PANTHER" id="PTHR31900:SF30">
    <property type="entry name" value="SUPERFAMILY PROTEIN, PUTATIVE-RELATED"/>
    <property type="match status" value="1"/>
</dbReference>
<evidence type="ECO:0000313" key="4">
    <source>
        <dbReference type="Proteomes" id="UP001497457"/>
    </source>
</evidence>
<organism evidence="3 4">
    <name type="scientific">Urochloa decumbens</name>
    <dbReference type="NCBI Taxonomy" id="240449"/>
    <lineage>
        <taxon>Eukaryota</taxon>
        <taxon>Viridiplantae</taxon>
        <taxon>Streptophyta</taxon>
        <taxon>Embryophyta</taxon>
        <taxon>Tracheophyta</taxon>
        <taxon>Spermatophyta</taxon>
        <taxon>Magnoliopsida</taxon>
        <taxon>Liliopsida</taxon>
        <taxon>Poales</taxon>
        <taxon>Poaceae</taxon>
        <taxon>PACMAD clade</taxon>
        <taxon>Panicoideae</taxon>
        <taxon>Panicodae</taxon>
        <taxon>Paniceae</taxon>
        <taxon>Melinidinae</taxon>
        <taxon>Urochloa</taxon>
    </lineage>
</organism>
<feature type="region of interest" description="Disordered" evidence="1">
    <location>
        <begin position="233"/>
        <end position="284"/>
    </location>
</feature>
<feature type="domain" description="F-box" evidence="2">
    <location>
        <begin position="36"/>
        <end position="72"/>
    </location>
</feature>
<evidence type="ECO:0000313" key="3">
    <source>
        <dbReference type="EMBL" id="CAL5033213.1"/>
    </source>
</evidence>
<feature type="region of interest" description="Disordered" evidence="1">
    <location>
        <begin position="184"/>
        <end position="219"/>
    </location>
</feature>
<dbReference type="EMBL" id="OZ075141">
    <property type="protein sequence ID" value="CAL5033213.1"/>
    <property type="molecule type" value="Genomic_DNA"/>
</dbReference>
<dbReference type="PROSITE" id="PS50181">
    <property type="entry name" value="FBOX"/>
    <property type="match status" value="1"/>
</dbReference>
<evidence type="ECO:0000259" key="2">
    <source>
        <dbReference type="PROSITE" id="PS50181"/>
    </source>
</evidence>